<dbReference type="Proteomes" id="UP001139311">
    <property type="component" value="Unassembled WGS sequence"/>
</dbReference>
<dbReference type="InterPro" id="IPR025282">
    <property type="entry name" value="DUF4214"/>
</dbReference>
<gene>
    <name evidence="2" type="ORF">LHA35_18065</name>
</gene>
<organism evidence="2 3">
    <name type="scientific">Roseicella aerolata</name>
    <dbReference type="NCBI Taxonomy" id="2883479"/>
    <lineage>
        <taxon>Bacteria</taxon>
        <taxon>Pseudomonadati</taxon>
        <taxon>Pseudomonadota</taxon>
        <taxon>Alphaproteobacteria</taxon>
        <taxon>Acetobacterales</taxon>
        <taxon>Roseomonadaceae</taxon>
        <taxon>Roseicella</taxon>
    </lineage>
</organism>
<accession>A0A9X1IFA5</accession>
<dbReference type="AlphaFoldDB" id="A0A9X1IFA5"/>
<reference evidence="2" key="1">
    <citation type="submission" date="2021-10" db="EMBL/GenBank/DDBJ databases">
        <title>Roseicella aerolatum sp. nov., isolated from aerosols of e-waste dismantling site.</title>
        <authorList>
            <person name="Qin T."/>
        </authorList>
    </citation>
    <scope>NUCLEOTIDE SEQUENCE</scope>
    <source>
        <strain evidence="2">GB24</strain>
    </source>
</reference>
<comment type="caution">
    <text evidence="2">The sequence shown here is derived from an EMBL/GenBank/DDBJ whole genome shotgun (WGS) entry which is preliminary data.</text>
</comment>
<proteinExistence type="predicted"/>
<feature type="domain" description="DUF4214" evidence="1">
    <location>
        <begin position="20"/>
        <end position="70"/>
    </location>
</feature>
<protein>
    <submittedName>
        <fullName evidence="2">DUF4214 domain-containing protein</fullName>
    </submittedName>
</protein>
<sequence length="210" mass="23078">MSEECRAGRCWDAADLIGGEDHDFVVDLYLAVLRRWPDPAGYRRYLEQVAGRPERRLEALREVAGSEEAARAGTRVAFGAAPLLPPGPTRALAISLAIRTEWLREEQERHRQALGELGAALLTPELIEARDAALHFEINALRREVTDRLDGLLGPATSDAGAAREAAIQAVSRLVAEHVADRVAAQQAQIEHRFRALEARLLALEARRGA</sequence>
<evidence type="ECO:0000313" key="2">
    <source>
        <dbReference type="EMBL" id="MCB4823639.1"/>
    </source>
</evidence>
<evidence type="ECO:0000313" key="3">
    <source>
        <dbReference type="Proteomes" id="UP001139311"/>
    </source>
</evidence>
<dbReference type="Pfam" id="PF13946">
    <property type="entry name" value="DUF4214"/>
    <property type="match status" value="1"/>
</dbReference>
<keyword evidence="3" id="KW-1185">Reference proteome</keyword>
<evidence type="ECO:0000259" key="1">
    <source>
        <dbReference type="Pfam" id="PF13946"/>
    </source>
</evidence>
<name>A0A9X1IFA5_9PROT</name>
<dbReference type="RefSeq" id="WP_226610598.1">
    <property type="nucleotide sequence ID" value="NZ_JAJAQI010000029.1"/>
</dbReference>
<dbReference type="EMBL" id="JAJAQI010000029">
    <property type="protein sequence ID" value="MCB4823639.1"/>
    <property type="molecule type" value="Genomic_DNA"/>
</dbReference>